<comment type="similarity">
    <text evidence="3">Belongs to the SMC family. SMC5 subfamily.</text>
</comment>
<evidence type="ECO:0000256" key="5">
    <source>
        <dbReference type="ARBA" id="ARBA00022454"/>
    </source>
</evidence>
<evidence type="ECO:0000256" key="2">
    <source>
        <dbReference type="ARBA" id="ARBA00004286"/>
    </source>
</evidence>
<evidence type="ECO:0000259" key="11">
    <source>
        <dbReference type="Pfam" id="PF13476"/>
    </source>
</evidence>
<evidence type="ECO:0000256" key="6">
    <source>
        <dbReference type="ARBA" id="ARBA00022741"/>
    </source>
</evidence>
<sequence>MNPGAMSGTDDQNVAKRRKVGEKVPFQPGFLRKIKVRNFTTYSYAEFVLSPTLNMIIGPNGSGKSTLVAAICIGLGGKIDLIKRKNLKSMIKTGHDRADIEITMENFPGKPPIVIKRDFSAKDSVWAINNKKSTESAIKQLREKFNIQLDNLCHFLPQERVAEFAGMSSEKLLMETERTLKDGHLLTLHEDLIVKDIKSQELHVQIDVLKKRLDQLYSQRAKLEEEVQKLQEYDNKMKEIETHQTLLPYARYNDLKKKRASLKDQLDEAKSRYTSFDENFDQLRKNESQLEREVQLQKRKLEDTSKEKDSVLKIIEEYRRKVNKVQDSVSESSASLNSYRAKTESKKRELEEVRRELANLNHQLETIERVDKDQLEILNTKYADSRAKLREMEEKLRDENSYTSDLRSDLNNLARNIQREESKLQGNDKLELLLSAAQGKSYRLRDESLKAHRKLRGETNFRGAYFEAPVISCNITDKSIAPAMEKIIDNTTLFSFTTKSQDGYDKLSRFAKETRINIALRMVDNDELPRPHYSKQELRSFGFEGYLSDFITGPKEVLSMLCNTSKIHTIPVTKHEMSQQQVDRLIRSSDVPFKKFVAGDTLFNIRTSKYGSKQVYYESEKFGKSQFFAVSGISEQDKQRINGNVQRINREITEKREVYQNHKVQIEQFTSDIRAIRYEMSEIKNEQQKIQQMMSAVTNLEAKIGSKKEKEHKLEEDSNKDYSRRVKHYERKIAELYGELAQKSMEMSSLHIKLSEIQIRSKFQELEMTTLRNKLASVISLIESLESIKRELARDLRKYKEDYDQIKNSPEYKEYKEKHSSLTEEQREQIAEFAKPYLEEDTFTEHTIKNKITHLTDELSIMSMGDKGSITSLRQKVQDIERAESELPRIESDKRDLDERIATIAAEWERDLTKFVDRISVAFSKRFSKVASEGRVELAKADRFKDWKLQILVKFRQESELKVLDNQSQSGGERAVSTIFFIMSLQGLTDAPFRIVDEINQGMDPKNEQMAHRYLVHTACQNNKSQYFLVTPKLLTGLYYHPDMVVHCIFTGPMIEENNEQRETGFLDYVNRLVLV</sequence>
<keyword evidence="5" id="KW-0158">Chromosome</keyword>
<evidence type="ECO:0000256" key="3">
    <source>
        <dbReference type="ARBA" id="ARBA00010171"/>
    </source>
</evidence>
<evidence type="ECO:0000313" key="12">
    <source>
        <dbReference type="EMBL" id="KAF6052921.1"/>
    </source>
</evidence>
<protein>
    <recommendedName>
        <fullName evidence="4">Structural maintenance of chromosomes protein 5</fullName>
    </recommendedName>
</protein>
<feature type="coiled-coil region" evidence="10">
    <location>
        <begin position="873"/>
        <end position="900"/>
    </location>
</feature>
<dbReference type="SUPFAM" id="SSF52540">
    <property type="entry name" value="P-loop containing nucleoside triphosphate hydrolases"/>
    <property type="match status" value="2"/>
</dbReference>
<dbReference type="Proteomes" id="UP000590412">
    <property type="component" value="Unassembled WGS sequence"/>
</dbReference>
<dbReference type="Gene3D" id="3.40.50.300">
    <property type="entry name" value="P-loop containing nucleotide triphosphate hydrolases"/>
    <property type="match status" value="2"/>
</dbReference>
<dbReference type="PANTHER" id="PTHR45916:SF1">
    <property type="entry name" value="STRUCTURAL MAINTENANCE OF CHROMOSOMES PROTEIN 5"/>
    <property type="match status" value="1"/>
</dbReference>
<dbReference type="GO" id="GO:0005524">
    <property type="term" value="F:ATP binding"/>
    <property type="evidence" value="ECO:0007669"/>
    <property type="project" value="UniProtKB-KW"/>
</dbReference>
<comment type="subcellular location">
    <subcellularLocation>
        <location evidence="2">Chromosome</location>
    </subcellularLocation>
    <subcellularLocation>
        <location evidence="1">Nucleus</location>
    </subcellularLocation>
</comment>
<evidence type="ECO:0000256" key="10">
    <source>
        <dbReference type="SAM" id="Coils"/>
    </source>
</evidence>
<accession>A0A8X7NK61</accession>
<name>A0A8X7NK61_CANPA</name>
<keyword evidence="8 10" id="KW-0175">Coiled coil</keyword>
<dbReference type="GO" id="GO:0003697">
    <property type="term" value="F:single-stranded DNA binding"/>
    <property type="evidence" value="ECO:0007669"/>
    <property type="project" value="TreeGrafter"/>
</dbReference>
<dbReference type="GO" id="GO:0030915">
    <property type="term" value="C:Smc5-Smc6 complex"/>
    <property type="evidence" value="ECO:0007669"/>
    <property type="project" value="UniProtKB-ARBA"/>
</dbReference>
<feature type="domain" description="Rad50/SbcC-type AAA" evidence="11">
    <location>
        <begin position="33"/>
        <end position="242"/>
    </location>
</feature>
<keyword evidence="9" id="KW-0539">Nucleus</keyword>
<dbReference type="Pfam" id="PF13476">
    <property type="entry name" value="AAA_23"/>
    <property type="match status" value="1"/>
</dbReference>
<evidence type="ECO:0000256" key="9">
    <source>
        <dbReference type="ARBA" id="ARBA00023242"/>
    </source>
</evidence>
<feature type="coiled-coil region" evidence="10">
    <location>
        <begin position="206"/>
        <end position="423"/>
    </location>
</feature>
<evidence type="ECO:0000256" key="1">
    <source>
        <dbReference type="ARBA" id="ARBA00004123"/>
    </source>
</evidence>
<organism evidence="12 13">
    <name type="scientific">Candida parapsilosis</name>
    <name type="common">Yeast</name>
    <dbReference type="NCBI Taxonomy" id="5480"/>
    <lineage>
        <taxon>Eukaryota</taxon>
        <taxon>Fungi</taxon>
        <taxon>Dikarya</taxon>
        <taxon>Ascomycota</taxon>
        <taxon>Saccharomycotina</taxon>
        <taxon>Pichiomycetes</taxon>
        <taxon>Debaryomycetaceae</taxon>
        <taxon>Candida/Lodderomyces clade</taxon>
        <taxon>Candida</taxon>
    </lineage>
</organism>
<dbReference type="AlphaFoldDB" id="A0A8X7NK61"/>
<dbReference type="InterPro" id="IPR027417">
    <property type="entry name" value="P-loop_NTPase"/>
</dbReference>
<evidence type="ECO:0000256" key="4">
    <source>
        <dbReference type="ARBA" id="ARBA00018687"/>
    </source>
</evidence>
<dbReference type="FunFam" id="3.40.50.300:FF:001301">
    <property type="entry name" value="Structural maintenance of chromosomes 5"/>
    <property type="match status" value="1"/>
</dbReference>
<evidence type="ECO:0000313" key="13">
    <source>
        <dbReference type="Proteomes" id="UP000590412"/>
    </source>
</evidence>
<dbReference type="PANTHER" id="PTHR45916">
    <property type="entry name" value="STRUCTURAL MAINTENANCE OF CHROMOSOMES PROTEIN 5"/>
    <property type="match status" value="1"/>
</dbReference>
<dbReference type="GO" id="GO:0007059">
    <property type="term" value="P:chromosome segregation"/>
    <property type="evidence" value="ECO:0007669"/>
    <property type="project" value="UniProtKB-ARBA"/>
</dbReference>
<feature type="coiled-coil region" evidence="10">
    <location>
        <begin position="782"/>
        <end position="832"/>
    </location>
</feature>
<keyword evidence="7" id="KW-0067">ATP-binding</keyword>
<evidence type="ECO:0000256" key="7">
    <source>
        <dbReference type="ARBA" id="ARBA00022840"/>
    </source>
</evidence>
<feature type="coiled-coil region" evidence="10">
    <location>
        <begin position="645"/>
        <end position="746"/>
    </location>
</feature>
<dbReference type="Gene3D" id="1.10.287.1490">
    <property type="match status" value="1"/>
</dbReference>
<dbReference type="InterPro" id="IPR038729">
    <property type="entry name" value="Rad50/SbcC_AAA"/>
</dbReference>
<proteinExistence type="inferred from homology"/>
<comment type="caution">
    <text evidence="12">The sequence shown here is derived from an EMBL/GenBank/DDBJ whole genome shotgun (WGS) entry which is preliminary data.</text>
</comment>
<gene>
    <name evidence="12" type="ORF">FOB60_003177</name>
</gene>
<keyword evidence="6" id="KW-0547">Nucleotide-binding</keyword>
<reference evidence="12" key="1">
    <citation type="submission" date="2020-03" db="EMBL/GenBank/DDBJ databases">
        <title>FDA dAtabase for Regulatory Grade micrObial Sequences (FDA-ARGOS): Supporting development and validation of Infectious Disease Dx tests.</title>
        <authorList>
            <person name="Campos J."/>
            <person name="Goldberg B."/>
            <person name="Tallon L."/>
            <person name="Sadzewicz L."/>
            <person name="Vavikolanu K."/>
            <person name="Mehta A."/>
            <person name="Aluvathingal J."/>
            <person name="Nadendla S."/>
            <person name="Nandy P."/>
            <person name="Geyer C."/>
            <person name="Yan Y."/>
            <person name="Sichtig H."/>
        </authorList>
    </citation>
    <scope>NUCLEOTIDE SEQUENCE [LARGE SCALE GENOMIC DNA]</scope>
    <source>
        <strain evidence="12">FDAARGOS_652</strain>
    </source>
</reference>
<dbReference type="GO" id="GO:0005634">
    <property type="term" value="C:nucleus"/>
    <property type="evidence" value="ECO:0007669"/>
    <property type="project" value="UniProtKB-SubCell"/>
</dbReference>
<dbReference type="EMBL" id="JABWAB010000004">
    <property type="protein sequence ID" value="KAF6052921.1"/>
    <property type="molecule type" value="Genomic_DNA"/>
</dbReference>
<evidence type="ECO:0000256" key="8">
    <source>
        <dbReference type="ARBA" id="ARBA00023054"/>
    </source>
</evidence>
<dbReference type="GO" id="GO:0000724">
    <property type="term" value="P:double-strand break repair via homologous recombination"/>
    <property type="evidence" value="ECO:0007669"/>
    <property type="project" value="TreeGrafter"/>
</dbReference>